<dbReference type="InterPro" id="IPR027417">
    <property type="entry name" value="P-loop_NTPase"/>
</dbReference>
<dbReference type="GO" id="GO:0005524">
    <property type="term" value="F:ATP binding"/>
    <property type="evidence" value="ECO:0007669"/>
    <property type="project" value="UniProtKB-KW"/>
</dbReference>
<evidence type="ECO:0000256" key="1">
    <source>
        <dbReference type="ARBA" id="ARBA00022448"/>
    </source>
</evidence>
<keyword evidence="8" id="KW-1185">Reference proteome</keyword>
<proteinExistence type="predicted"/>
<dbReference type="InterPro" id="IPR003439">
    <property type="entry name" value="ABC_transporter-like_ATP-bd"/>
</dbReference>
<keyword evidence="4" id="KW-0862">Zinc</keyword>
<accession>A0A0L1JKE6</accession>
<sequence length="246" mass="27189">MIRVENAAFRFREDWVFRGVNFTLERGQTAAILGPNGRGKTTLLKSIVGLLKLAEGRVETHGRIGYVAQKNDMSFSYRVLDIVVMGRAAHVGMFRTPGIEDYQIARLTLDRLGIGGFADRIYTQLSGGERQLVMIARALASECEILILDEPTSALDFSNQALILGILGRIVSEDGLTVLMTTHVPQHAQHLADTVLLMHGPERQDWGLAHEMLTEARLEALYGVPVKALEVENHGRTETALVPLFS</sequence>
<feature type="domain" description="ABC transporter" evidence="6">
    <location>
        <begin position="2"/>
        <end position="225"/>
    </location>
</feature>
<evidence type="ECO:0000256" key="4">
    <source>
        <dbReference type="ARBA" id="ARBA00022906"/>
    </source>
</evidence>
<dbReference type="EMBL" id="AQQZ01000012">
    <property type="protein sequence ID" value="KNG92220.1"/>
    <property type="molecule type" value="Genomic_DNA"/>
</dbReference>
<organism evidence="7 8">
    <name type="scientific">Pseudaestuariivita atlantica</name>
    <dbReference type="NCBI Taxonomy" id="1317121"/>
    <lineage>
        <taxon>Bacteria</taxon>
        <taxon>Pseudomonadati</taxon>
        <taxon>Pseudomonadota</taxon>
        <taxon>Alphaproteobacteria</taxon>
        <taxon>Rhodobacterales</taxon>
        <taxon>Paracoccaceae</taxon>
        <taxon>Pseudaestuariivita</taxon>
    </lineage>
</organism>
<dbReference type="SUPFAM" id="SSF52540">
    <property type="entry name" value="P-loop containing nucleoside triphosphate hydrolases"/>
    <property type="match status" value="1"/>
</dbReference>
<evidence type="ECO:0000313" key="8">
    <source>
        <dbReference type="Proteomes" id="UP000036938"/>
    </source>
</evidence>
<dbReference type="RefSeq" id="WP_050532432.1">
    <property type="nucleotide sequence ID" value="NZ_AQQZ01000012.1"/>
</dbReference>
<dbReference type="PANTHER" id="PTHR42734:SF19">
    <property type="entry name" value="IRON COMPOUNDS ABC TRANSPORTER, ATP-BINDING PROTEIN"/>
    <property type="match status" value="1"/>
</dbReference>
<dbReference type="AlphaFoldDB" id="A0A0L1JKE6"/>
<name>A0A0L1JKE6_9RHOB</name>
<dbReference type="PANTHER" id="PTHR42734">
    <property type="entry name" value="METAL TRANSPORT SYSTEM ATP-BINDING PROTEIN TM_0124-RELATED"/>
    <property type="match status" value="1"/>
</dbReference>
<reference evidence="7 8" key="1">
    <citation type="journal article" date="2015" name="Int. J. Syst. Evol. Microbiol.">
        <title>Aestuariivita atlantica sp. nov., isolated from deep sea sediment of the Atlantic Ocean.</title>
        <authorList>
            <person name="Li G."/>
            <person name="Lai Q."/>
            <person name="Du Y."/>
            <person name="Liu X."/>
            <person name="Sun F."/>
            <person name="Shao Z."/>
        </authorList>
    </citation>
    <scope>NUCLEOTIDE SEQUENCE [LARGE SCALE GENOMIC DNA]</scope>
    <source>
        <strain evidence="7 8">22II-S11-z3</strain>
    </source>
</reference>
<dbReference type="InterPro" id="IPR017871">
    <property type="entry name" value="ABC_transporter-like_CS"/>
</dbReference>
<dbReference type="GO" id="GO:0006829">
    <property type="term" value="P:zinc ion transport"/>
    <property type="evidence" value="ECO:0007669"/>
    <property type="project" value="UniProtKB-KW"/>
</dbReference>
<dbReference type="PROSITE" id="PS50893">
    <property type="entry name" value="ABC_TRANSPORTER_2"/>
    <property type="match status" value="1"/>
</dbReference>
<evidence type="ECO:0000256" key="2">
    <source>
        <dbReference type="ARBA" id="ARBA00022741"/>
    </source>
</evidence>
<gene>
    <name evidence="7" type="ORF">ATO11_18640</name>
</gene>
<dbReference type="STRING" id="1317121.ATO11_18640"/>
<dbReference type="PROSITE" id="PS00211">
    <property type="entry name" value="ABC_TRANSPORTER_1"/>
    <property type="match status" value="1"/>
</dbReference>
<keyword evidence="1" id="KW-0813">Transport</keyword>
<evidence type="ECO:0000256" key="3">
    <source>
        <dbReference type="ARBA" id="ARBA00022840"/>
    </source>
</evidence>
<keyword evidence="5" id="KW-0406">Ion transport</keyword>
<evidence type="ECO:0000259" key="6">
    <source>
        <dbReference type="PROSITE" id="PS50893"/>
    </source>
</evidence>
<dbReference type="InterPro" id="IPR003593">
    <property type="entry name" value="AAA+_ATPase"/>
</dbReference>
<evidence type="ECO:0000256" key="5">
    <source>
        <dbReference type="ARBA" id="ARBA00023065"/>
    </source>
</evidence>
<dbReference type="InterPro" id="IPR050153">
    <property type="entry name" value="Metal_Ion_Import_ABC"/>
</dbReference>
<dbReference type="Pfam" id="PF00005">
    <property type="entry name" value="ABC_tran"/>
    <property type="match status" value="1"/>
</dbReference>
<keyword evidence="3" id="KW-0067">ATP-binding</keyword>
<protein>
    <recommendedName>
        <fullName evidence="6">ABC transporter domain-containing protein</fullName>
    </recommendedName>
</protein>
<dbReference type="Gene3D" id="3.40.50.300">
    <property type="entry name" value="P-loop containing nucleotide triphosphate hydrolases"/>
    <property type="match status" value="1"/>
</dbReference>
<comment type="caution">
    <text evidence="7">The sequence shown here is derived from an EMBL/GenBank/DDBJ whole genome shotgun (WGS) entry which is preliminary data.</text>
</comment>
<keyword evidence="2" id="KW-0547">Nucleotide-binding</keyword>
<keyword evidence="4" id="KW-0864">Zinc transport</keyword>
<dbReference type="SMART" id="SM00382">
    <property type="entry name" value="AAA"/>
    <property type="match status" value="1"/>
</dbReference>
<evidence type="ECO:0000313" key="7">
    <source>
        <dbReference type="EMBL" id="KNG92220.1"/>
    </source>
</evidence>
<dbReference type="Proteomes" id="UP000036938">
    <property type="component" value="Unassembled WGS sequence"/>
</dbReference>
<dbReference type="OrthoDB" id="9805601at2"/>
<dbReference type="GO" id="GO:0016887">
    <property type="term" value="F:ATP hydrolysis activity"/>
    <property type="evidence" value="ECO:0007669"/>
    <property type="project" value="InterPro"/>
</dbReference>